<feature type="signal peptide" evidence="1">
    <location>
        <begin position="1"/>
        <end position="18"/>
    </location>
</feature>
<feature type="chain" id="PRO_5045274024" description="Lipoprotein" evidence="1">
    <location>
        <begin position="19"/>
        <end position="131"/>
    </location>
</feature>
<evidence type="ECO:0000256" key="1">
    <source>
        <dbReference type="SAM" id="SignalP"/>
    </source>
</evidence>
<comment type="caution">
    <text evidence="2">The sequence shown here is derived from an EMBL/GenBank/DDBJ whole genome shotgun (WGS) entry which is preliminary data.</text>
</comment>
<evidence type="ECO:0008006" key="4">
    <source>
        <dbReference type="Google" id="ProtNLM"/>
    </source>
</evidence>
<sequence>MNKFKLAILALGAAIALSGCQTLNPQDIQTTASTQTIEFAKQHIKPTHNGRYDVAVYDNGVIYIKFKKAPGTIWLTAETNEAGYRVACENLRPYVDKGMVVEVNFQGNGARQYNQHRCETETPTNLFANWN</sequence>
<dbReference type="RefSeq" id="WP_237363183.1">
    <property type="nucleotide sequence ID" value="NZ_CAKLDM010000002.1"/>
</dbReference>
<reference evidence="2" key="1">
    <citation type="submission" date="2021-11" db="EMBL/GenBank/DDBJ databases">
        <authorList>
            <person name="Rodrigo-Torres L."/>
            <person name="Arahal R. D."/>
            <person name="Lucena T."/>
        </authorList>
    </citation>
    <scope>NUCLEOTIDE SEQUENCE</scope>
    <source>
        <strain evidence="2">CECT 7928</strain>
    </source>
</reference>
<name>A0ABN8E7D8_9VIBR</name>
<dbReference type="Proteomes" id="UP000838748">
    <property type="component" value="Unassembled WGS sequence"/>
</dbReference>
<accession>A0ABN8E7D8</accession>
<gene>
    <name evidence="2" type="ORF">VMF7928_03731</name>
</gene>
<organism evidence="2 3">
    <name type="scientific">Vibrio marisflavi CECT 7928</name>
    <dbReference type="NCBI Taxonomy" id="634439"/>
    <lineage>
        <taxon>Bacteria</taxon>
        <taxon>Pseudomonadati</taxon>
        <taxon>Pseudomonadota</taxon>
        <taxon>Gammaproteobacteria</taxon>
        <taxon>Vibrionales</taxon>
        <taxon>Vibrionaceae</taxon>
        <taxon>Vibrio</taxon>
    </lineage>
</organism>
<evidence type="ECO:0000313" key="3">
    <source>
        <dbReference type="Proteomes" id="UP000838748"/>
    </source>
</evidence>
<keyword evidence="3" id="KW-1185">Reference proteome</keyword>
<dbReference type="PROSITE" id="PS51257">
    <property type="entry name" value="PROKAR_LIPOPROTEIN"/>
    <property type="match status" value="1"/>
</dbReference>
<dbReference type="EMBL" id="CAKLDM010000002">
    <property type="protein sequence ID" value="CAH0541665.1"/>
    <property type="molecule type" value="Genomic_DNA"/>
</dbReference>
<proteinExistence type="predicted"/>
<evidence type="ECO:0000313" key="2">
    <source>
        <dbReference type="EMBL" id="CAH0541665.1"/>
    </source>
</evidence>
<keyword evidence="1" id="KW-0732">Signal</keyword>
<protein>
    <recommendedName>
        <fullName evidence="4">Lipoprotein</fullName>
    </recommendedName>
</protein>